<accession>A0A0C1YH82</accession>
<dbReference type="AlphaFoldDB" id="A0A0C1YH82"/>
<dbReference type="Gene3D" id="1.20.120.1870">
    <property type="entry name" value="Fic/DOC protein, Fido domain"/>
    <property type="match status" value="1"/>
</dbReference>
<proteinExistence type="predicted"/>
<evidence type="ECO:0000313" key="1">
    <source>
        <dbReference type="EMBL" id="KIF79852.1"/>
    </source>
</evidence>
<dbReference type="OrthoDB" id="9802752at2"/>
<dbReference type="EMBL" id="JWJG01000028">
    <property type="protein sequence ID" value="KIF79852.1"/>
    <property type="molecule type" value="Genomic_DNA"/>
</dbReference>
<reference evidence="1 2" key="1">
    <citation type="submission" date="2014-12" db="EMBL/GenBank/DDBJ databases">
        <title>Denitrispirillum autotrophicum gen. nov., sp. nov., Denitrifying, Facultatively Autotrophic Bacteria Isolated from Rice Paddy Soil.</title>
        <authorList>
            <person name="Ishii S."/>
            <person name="Ashida N."/>
            <person name="Ohno H."/>
            <person name="Otsuka S."/>
            <person name="Yokota A."/>
            <person name="Senoo K."/>
        </authorList>
    </citation>
    <scope>NUCLEOTIDE SEQUENCE [LARGE SCALE GENOMIC DNA]</scope>
    <source>
        <strain evidence="1 2">TSA66</strain>
    </source>
</reference>
<dbReference type="PANTHER" id="PTHR39426">
    <property type="entry name" value="HOMOLOGY TO DEATH-ON-CURING PROTEIN OF PHAGE P1"/>
    <property type="match status" value="1"/>
</dbReference>
<keyword evidence="2" id="KW-1185">Reference proteome</keyword>
<dbReference type="PANTHER" id="PTHR39426:SF1">
    <property type="entry name" value="HOMOLOGY TO DEATH-ON-CURING PROTEIN OF PHAGE P1"/>
    <property type="match status" value="1"/>
</dbReference>
<dbReference type="GO" id="GO:0016301">
    <property type="term" value="F:kinase activity"/>
    <property type="evidence" value="ECO:0007669"/>
    <property type="project" value="InterPro"/>
</dbReference>
<dbReference type="InterPro" id="IPR006440">
    <property type="entry name" value="Doc"/>
</dbReference>
<comment type="caution">
    <text evidence="1">The sequence shown here is derived from an EMBL/GenBank/DDBJ whole genome shotgun (WGS) entry which is preliminary data.</text>
</comment>
<evidence type="ECO:0000313" key="2">
    <source>
        <dbReference type="Proteomes" id="UP000031572"/>
    </source>
</evidence>
<dbReference type="RefSeq" id="WP_040038764.1">
    <property type="nucleotide sequence ID" value="NZ_JWJG01000028.1"/>
</dbReference>
<sequence>MNLRSIDAEALLFLHQENMGADTLSCDRGMLNAALAYPLVQAETAAADVATLAAAYAFGVLKYQPFAKNNESAAFVAMGLFLYSNDWRLSAAPEEATAILQRVAAGTADEAELANWVRANL</sequence>
<dbReference type="STRING" id="709839.TSA66_01815"/>
<dbReference type="Proteomes" id="UP000031572">
    <property type="component" value="Unassembled WGS sequence"/>
</dbReference>
<dbReference type="InterPro" id="IPR053737">
    <property type="entry name" value="Type_II_TA_Toxin"/>
</dbReference>
<gene>
    <name evidence="1" type="ORF">TSA66_01815</name>
</gene>
<name>A0A0C1YH82_9BURK</name>
<protein>
    <recommendedName>
        <fullName evidence="3">Death-on-curing protein</fullName>
    </recommendedName>
</protein>
<evidence type="ECO:0008006" key="3">
    <source>
        <dbReference type="Google" id="ProtNLM"/>
    </source>
</evidence>
<organism evidence="1 2">
    <name type="scientific">Noviherbaspirillum autotrophicum</name>
    <dbReference type="NCBI Taxonomy" id="709839"/>
    <lineage>
        <taxon>Bacteria</taxon>
        <taxon>Pseudomonadati</taxon>
        <taxon>Pseudomonadota</taxon>
        <taxon>Betaproteobacteria</taxon>
        <taxon>Burkholderiales</taxon>
        <taxon>Oxalobacteraceae</taxon>
        <taxon>Noviherbaspirillum</taxon>
    </lineage>
</organism>